<feature type="binding site" evidence="8">
    <location>
        <position position="412"/>
    </location>
    <ligand>
        <name>chloride</name>
        <dbReference type="ChEBI" id="CHEBI:17996"/>
        <label>1</label>
    </ligand>
</feature>
<keyword evidence="3" id="KW-0732">Signal</keyword>
<feature type="glycosylation site" description="N-linked (GlcNAc...) asparagine; partial" evidence="7">
    <location>
        <position position="228"/>
    </location>
</feature>
<feature type="active site" description="Proton donor 2" evidence="12">
    <location>
        <position position="403"/>
    </location>
</feature>
<gene>
    <name evidence="16" type="primary">ace</name>
</gene>
<feature type="binding site" evidence="9">
    <location>
        <position position="277"/>
    </location>
    <ligand>
        <name>Zn(2+)</name>
        <dbReference type="ChEBI" id="CHEBI:29105"/>
        <label>1</label>
        <note>catalytic</note>
    </ligand>
</feature>
<protein>
    <recommendedName>
        <fullName evidence="15">Angiotensin-converting enzyme</fullName>
        <ecNumber evidence="15">3.4.-.-</ecNumber>
    </recommendedName>
</protein>
<feature type="binding site" evidence="13">
    <location>
        <position position="273"/>
    </location>
    <ligand>
        <name>Zn(2+)</name>
        <dbReference type="ChEBI" id="CHEBI:29105"/>
        <label>2</label>
        <note>catalytic</note>
    </ligand>
</feature>
<dbReference type="GO" id="GO:0046872">
    <property type="term" value="F:metal ion binding"/>
    <property type="evidence" value="ECO:0007669"/>
    <property type="project" value="UniProtKB-KW"/>
</dbReference>
<evidence type="ECO:0000256" key="7">
    <source>
        <dbReference type="PIRSR" id="PIRSR601548-10"/>
    </source>
</evidence>
<reference evidence="16" key="1">
    <citation type="submission" date="2025-08" db="UniProtKB">
        <authorList>
            <consortium name="Ensembl"/>
        </authorList>
    </citation>
    <scope>IDENTIFICATION</scope>
</reference>
<evidence type="ECO:0000256" key="15">
    <source>
        <dbReference type="RuleBase" id="RU361144"/>
    </source>
</evidence>
<keyword evidence="5 7" id="KW-0325">Glycoprotein</keyword>
<feature type="disulfide bond" evidence="10">
    <location>
        <begin position="428"/>
        <end position="440"/>
    </location>
</feature>
<dbReference type="GO" id="GO:0006508">
    <property type="term" value="P:proteolysis"/>
    <property type="evidence" value="ECO:0007669"/>
    <property type="project" value="UniProtKB-KW"/>
</dbReference>
<feature type="binding site" evidence="9">
    <location>
        <position position="301"/>
    </location>
    <ligand>
        <name>Zn(2+)</name>
        <dbReference type="ChEBI" id="CHEBI:29105"/>
        <label>1</label>
        <note>catalytic</note>
    </ligand>
</feature>
<dbReference type="GeneTree" id="ENSGT00940000163600"/>
<dbReference type="PANTHER" id="PTHR10514:SF27">
    <property type="entry name" value="ANGIOTENSIN-CONVERTING ENZYME"/>
    <property type="match status" value="1"/>
</dbReference>
<dbReference type="EC" id="3.4.-.-" evidence="15"/>
<dbReference type="InterPro" id="IPR001548">
    <property type="entry name" value="Peptidase_M2"/>
</dbReference>
<feature type="active site" description="Proton donor 1" evidence="6">
    <location>
        <position position="403"/>
    </location>
</feature>
<dbReference type="CDD" id="cd06461">
    <property type="entry name" value="M2_ACE"/>
    <property type="match status" value="1"/>
</dbReference>
<keyword evidence="15" id="KW-0378">Hydrolase</keyword>
<accession>A0A8C5FCS7</accession>
<feature type="binding site" evidence="8">
    <location>
        <position position="115"/>
    </location>
    <ligand>
        <name>chloride</name>
        <dbReference type="ChEBI" id="CHEBI:17996"/>
        <label>1</label>
    </ligand>
</feature>
<keyword evidence="4 10" id="KW-1015">Disulfide bond</keyword>
<keyword evidence="17" id="KW-1185">Reference proteome</keyword>
<feature type="disulfide bond" evidence="10 14">
    <location>
        <begin position="242"/>
        <end position="260"/>
    </location>
</feature>
<evidence type="ECO:0000256" key="6">
    <source>
        <dbReference type="PIRSR" id="PIRSR601548-1"/>
    </source>
</evidence>
<evidence type="ECO:0000256" key="2">
    <source>
        <dbReference type="ARBA" id="ARBA00008139"/>
    </source>
</evidence>
<comment type="cofactor">
    <cofactor evidence="1">
        <name>chloride</name>
        <dbReference type="ChEBI" id="CHEBI:17996"/>
    </cofactor>
</comment>
<feature type="active site" description="Proton acceptor 2" evidence="12">
    <location>
        <position position="274"/>
    </location>
</feature>
<sequence length="574" mass="65717">METIGVKIYSLCFHSSLSGGQSALKTTNVSPALPITTKQCFPCDVIYRIIVLSAELSDIMANSRSYKRLLYAWEGWHNASGVPLKKHYPRFVELSNKAVAPDGFADTGENWRSWYETETFETDLEELYKTVEPLYQQLHAFVRRKLHNQYGSKYINLKGPIPAHLLGNMWSQTWNNVYGLMVPYPEKPNVDVTDTMVAQGYNATQMFKVAEEFFTSLGLIKMPEEFWNESMLVKPEGREVVCHASAWDFYNRKDFRIKQCTTVTMEQLFTVHHEMGHVEYYLQYKDLPVGYRRGANPGFHEAIGDVLSLSVSTPKHLHKIGLLDKVTDDPETDINYLLKMALEKMAFLPFGYLIDQWRWNVFSGKTTPDHYNADWWHLRTKYQGICPPTPRTEEHFDAGAKYHIPGNTPYIRYFVSFILQFQFHEKLCAAAKHTGPLHKCDIYQSKEAGAILEKVLKAGSSKPWPEVLQDALGTNKMDAGALMKYFGPIITWLEEQNVNETIGWPDFNWVPPIPEGYPASIGKYVVHRSSTTARRRGCGTPTPRRPGPTTQTLLSNTRMPWYQGVWTSLGVQSH</sequence>
<dbReference type="GO" id="GO:0008237">
    <property type="term" value="F:metallopeptidase activity"/>
    <property type="evidence" value="ECO:0007669"/>
    <property type="project" value="UniProtKB-KW"/>
</dbReference>
<dbReference type="PRINTS" id="PR00791">
    <property type="entry name" value="PEPDIPTASEA"/>
</dbReference>
<evidence type="ECO:0000256" key="9">
    <source>
        <dbReference type="PIRSR" id="PIRSR601548-3"/>
    </source>
</evidence>
<evidence type="ECO:0000313" key="17">
    <source>
        <dbReference type="Proteomes" id="UP000694546"/>
    </source>
</evidence>
<reference evidence="16" key="2">
    <citation type="submission" date="2025-09" db="UniProtKB">
        <authorList>
            <consortium name="Ensembl"/>
        </authorList>
    </citation>
    <scope>IDENTIFICATION</scope>
</reference>
<comment type="caution">
    <text evidence="14">Lacks conserved residue(s) required for the propagation of feature annotation.</text>
</comment>
<dbReference type="AlphaFoldDB" id="A0A8C5FCS7"/>
<name>A0A8C5FCS7_GADMO</name>
<dbReference type="Ensembl" id="ENSGMOT00000028863.1">
    <property type="protein sequence ID" value="ENSGMOP00000027212.1"/>
    <property type="gene ID" value="ENSGMOG00000013301.2"/>
</dbReference>
<feature type="glycosylation site" description="N-linked (GlcNAc...) asparagine" evidence="11">
    <location>
        <position position="202"/>
    </location>
</feature>
<dbReference type="Gene3D" id="1.10.1370.30">
    <property type="match status" value="1"/>
</dbReference>
<keyword evidence="9 15" id="KW-0479">Metal-binding</keyword>
<keyword evidence="9 15" id="KW-0862">Zinc</keyword>
<organism evidence="16 17">
    <name type="scientific">Gadus morhua</name>
    <name type="common">Atlantic cod</name>
    <dbReference type="NCBI Taxonomy" id="8049"/>
    <lineage>
        <taxon>Eukaryota</taxon>
        <taxon>Metazoa</taxon>
        <taxon>Chordata</taxon>
        <taxon>Craniata</taxon>
        <taxon>Vertebrata</taxon>
        <taxon>Euteleostomi</taxon>
        <taxon>Actinopterygii</taxon>
        <taxon>Neopterygii</taxon>
        <taxon>Teleostei</taxon>
        <taxon>Neoteleostei</taxon>
        <taxon>Acanthomorphata</taxon>
        <taxon>Zeiogadaria</taxon>
        <taxon>Gadariae</taxon>
        <taxon>Gadiformes</taxon>
        <taxon>Gadoidei</taxon>
        <taxon>Gadidae</taxon>
        <taxon>Gadus</taxon>
    </lineage>
</organism>
<keyword evidence="15" id="KW-0482">Metalloprotease</keyword>
<evidence type="ECO:0000256" key="3">
    <source>
        <dbReference type="ARBA" id="ARBA00022729"/>
    </source>
</evidence>
<evidence type="ECO:0000256" key="11">
    <source>
        <dbReference type="PIRSR" id="PIRSR601548-5"/>
    </source>
</evidence>
<feature type="binding site" evidence="13">
    <location>
        <position position="301"/>
    </location>
    <ligand>
        <name>Zn(2+)</name>
        <dbReference type="ChEBI" id="CHEBI:29105"/>
        <label>2</label>
        <note>catalytic</note>
    </ligand>
</feature>
<dbReference type="SUPFAM" id="SSF55486">
    <property type="entry name" value="Metalloproteases ('zincins'), catalytic domain"/>
    <property type="match status" value="1"/>
</dbReference>
<evidence type="ECO:0000256" key="1">
    <source>
        <dbReference type="ARBA" id="ARBA00001923"/>
    </source>
</evidence>
<proteinExistence type="inferred from homology"/>
<feature type="binding site" evidence="13">
    <location>
        <position position="277"/>
    </location>
    <ligand>
        <name>Zn(2+)</name>
        <dbReference type="ChEBI" id="CHEBI:29105"/>
        <label>2</label>
        <note>catalytic</note>
    </ligand>
</feature>
<evidence type="ECO:0000256" key="10">
    <source>
        <dbReference type="PIRSR" id="PIRSR601548-4"/>
    </source>
</evidence>
<dbReference type="GO" id="GO:0004180">
    <property type="term" value="F:carboxypeptidase activity"/>
    <property type="evidence" value="ECO:0007669"/>
    <property type="project" value="UniProtKB-KW"/>
</dbReference>
<dbReference type="Proteomes" id="UP000694546">
    <property type="component" value="Chromosome 18"/>
</dbReference>
<dbReference type="GO" id="GO:0005886">
    <property type="term" value="C:plasma membrane"/>
    <property type="evidence" value="ECO:0007669"/>
    <property type="project" value="TreeGrafter"/>
</dbReference>
<feature type="active site" description="Proton acceptor 1" evidence="6">
    <location>
        <position position="274"/>
    </location>
</feature>
<evidence type="ECO:0000256" key="13">
    <source>
        <dbReference type="PIRSR" id="PIRSR601548-8"/>
    </source>
</evidence>
<dbReference type="OMA" id="YFVAHII"/>
<evidence type="ECO:0000256" key="4">
    <source>
        <dbReference type="ARBA" id="ARBA00023157"/>
    </source>
</evidence>
<comment type="similarity">
    <text evidence="2 14 15">Belongs to the peptidase M2 family.</text>
</comment>
<evidence type="ECO:0000313" key="16">
    <source>
        <dbReference type="Ensembl" id="ENSGMOP00000027212.1"/>
    </source>
</evidence>
<evidence type="ECO:0000256" key="14">
    <source>
        <dbReference type="PROSITE-ProRule" id="PRU01355"/>
    </source>
</evidence>
<evidence type="ECO:0000256" key="8">
    <source>
        <dbReference type="PIRSR" id="PIRSR601548-2"/>
    </source>
</evidence>
<dbReference type="PROSITE" id="PS52011">
    <property type="entry name" value="PEPTIDASE_M2"/>
    <property type="match status" value="1"/>
</dbReference>
<dbReference type="PANTHER" id="PTHR10514">
    <property type="entry name" value="ANGIOTENSIN-CONVERTING ENZYME"/>
    <property type="match status" value="1"/>
</dbReference>
<feature type="binding site" evidence="9">
    <location>
        <position position="273"/>
    </location>
    <ligand>
        <name>Zn(2+)</name>
        <dbReference type="ChEBI" id="CHEBI:29105"/>
        <label>1</label>
        <note>catalytic</note>
    </ligand>
</feature>
<dbReference type="Pfam" id="PF01401">
    <property type="entry name" value="Peptidase_M2"/>
    <property type="match status" value="1"/>
</dbReference>
<comment type="cofactor">
    <cofactor evidence="15">
        <name>Zn(2+)</name>
        <dbReference type="ChEBI" id="CHEBI:29105"/>
    </cofactor>
    <text evidence="15">Binds 1 zinc ion per subunit.</text>
</comment>
<dbReference type="GO" id="GO:0008241">
    <property type="term" value="F:peptidyl-dipeptidase activity"/>
    <property type="evidence" value="ECO:0007669"/>
    <property type="project" value="UniProtKB-EC"/>
</dbReference>
<evidence type="ECO:0000256" key="12">
    <source>
        <dbReference type="PIRSR" id="PIRSR601548-6"/>
    </source>
</evidence>
<keyword evidence="15" id="KW-0121">Carboxypeptidase</keyword>
<keyword evidence="15" id="KW-0645">Protease</keyword>
<evidence type="ECO:0000256" key="5">
    <source>
        <dbReference type="ARBA" id="ARBA00023180"/>
    </source>
</evidence>